<evidence type="ECO:0000256" key="4">
    <source>
        <dbReference type="ARBA" id="ARBA00022475"/>
    </source>
</evidence>
<evidence type="ECO:0000256" key="6">
    <source>
        <dbReference type="ARBA" id="ARBA00022989"/>
    </source>
</evidence>
<evidence type="ECO:0000256" key="7">
    <source>
        <dbReference type="ARBA" id="ARBA00023136"/>
    </source>
</evidence>
<keyword evidence="4 8" id="KW-1003">Cell membrane</keyword>
<comment type="caution">
    <text evidence="10">The sequence shown here is derived from an EMBL/GenBank/DDBJ whole genome shotgun (WGS) entry which is preliminary data.</text>
</comment>
<dbReference type="Proteomes" id="UP000824469">
    <property type="component" value="Unassembled WGS sequence"/>
</dbReference>
<dbReference type="GO" id="GO:0005886">
    <property type="term" value="C:plasma membrane"/>
    <property type="evidence" value="ECO:0007669"/>
    <property type="project" value="UniProtKB-SubCell"/>
</dbReference>
<dbReference type="EMBL" id="JAHRHJ020000004">
    <property type="protein sequence ID" value="KAH9319542.1"/>
    <property type="molecule type" value="Genomic_DNA"/>
</dbReference>
<keyword evidence="11" id="KW-1185">Reference proteome</keyword>
<dbReference type="AlphaFoldDB" id="A0AA38GA67"/>
<evidence type="ECO:0000256" key="2">
    <source>
        <dbReference type="ARBA" id="ARBA00007651"/>
    </source>
</evidence>
<evidence type="ECO:0000256" key="1">
    <source>
        <dbReference type="ARBA" id="ARBA00004651"/>
    </source>
</evidence>
<dbReference type="InterPro" id="IPR006702">
    <property type="entry name" value="CASP_dom"/>
</dbReference>
<dbReference type="Pfam" id="PF04535">
    <property type="entry name" value="CASP_dom"/>
    <property type="match status" value="1"/>
</dbReference>
<evidence type="ECO:0000313" key="10">
    <source>
        <dbReference type="EMBL" id="KAH9319542.1"/>
    </source>
</evidence>
<dbReference type="PANTHER" id="PTHR33573">
    <property type="entry name" value="CASP-LIKE PROTEIN 4A4"/>
    <property type="match status" value="1"/>
</dbReference>
<evidence type="ECO:0000259" key="9">
    <source>
        <dbReference type="Pfam" id="PF04535"/>
    </source>
</evidence>
<comment type="similarity">
    <text evidence="2 8">Belongs to the Casparian strip membrane proteins (CASP) family.</text>
</comment>
<keyword evidence="5" id="KW-0812">Transmembrane</keyword>
<name>A0AA38GA67_TAXCH</name>
<evidence type="ECO:0000256" key="5">
    <source>
        <dbReference type="ARBA" id="ARBA00022692"/>
    </source>
</evidence>
<gene>
    <name evidence="10" type="ORF">KI387_021311</name>
</gene>
<reference evidence="10 11" key="1">
    <citation type="journal article" date="2021" name="Nat. Plants">
        <title>The Taxus genome provides insights into paclitaxel biosynthesis.</title>
        <authorList>
            <person name="Xiong X."/>
            <person name="Gou J."/>
            <person name="Liao Q."/>
            <person name="Li Y."/>
            <person name="Zhou Q."/>
            <person name="Bi G."/>
            <person name="Li C."/>
            <person name="Du R."/>
            <person name="Wang X."/>
            <person name="Sun T."/>
            <person name="Guo L."/>
            <person name="Liang H."/>
            <person name="Lu P."/>
            <person name="Wu Y."/>
            <person name="Zhang Z."/>
            <person name="Ro D.K."/>
            <person name="Shang Y."/>
            <person name="Huang S."/>
            <person name="Yan J."/>
        </authorList>
    </citation>
    <scope>NUCLEOTIDE SEQUENCE [LARGE SCALE GENOMIC DNA]</scope>
    <source>
        <strain evidence="10">Ta-2019</strain>
    </source>
</reference>
<comment type="subcellular location">
    <subcellularLocation>
        <location evidence="1 8">Cell membrane</location>
        <topology evidence="1 8">Multi-pass membrane protein</topology>
    </subcellularLocation>
</comment>
<evidence type="ECO:0000256" key="3">
    <source>
        <dbReference type="ARBA" id="ARBA00011489"/>
    </source>
</evidence>
<evidence type="ECO:0000313" key="11">
    <source>
        <dbReference type="Proteomes" id="UP000824469"/>
    </source>
</evidence>
<protein>
    <recommendedName>
        <fullName evidence="8">CASP-like protein</fullName>
    </recommendedName>
</protein>
<dbReference type="PANTHER" id="PTHR33573:SF50">
    <property type="entry name" value="CASP-LIKE PROTEIN 4A3"/>
    <property type="match status" value="1"/>
</dbReference>
<feature type="non-terminal residue" evidence="10">
    <location>
        <position position="136"/>
    </location>
</feature>
<accession>A0AA38GA67</accession>
<evidence type="ECO:0000256" key="8">
    <source>
        <dbReference type="RuleBase" id="RU361233"/>
    </source>
</evidence>
<organism evidence="10 11">
    <name type="scientific">Taxus chinensis</name>
    <name type="common">Chinese yew</name>
    <name type="synonym">Taxus wallichiana var. chinensis</name>
    <dbReference type="NCBI Taxonomy" id="29808"/>
    <lineage>
        <taxon>Eukaryota</taxon>
        <taxon>Viridiplantae</taxon>
        <taxon>Streptophyta</taxon>
        <taxon>Embryophyta</taxon>
        <taxon>Tracheophyta</taxon>
        <taxon>Spermatophyta</taxon>
        <taxon>Pinopsida</taxon>
        <taxon>Pinidae</taxon>
        <taxon>Conifers II</taxon>
        <taxon>Cupressales</taxon>
        <taxon>Taxaceae</taxon>
        <taxon>Taxus</taxon>
    </lineage>
</organism>
<sequence length="136" mass="15213">MASPPPSAPPEYTYHENGGDLELYRVSSLSMQGETHKSISVLRQQKEHRTRLAGLALRCSEVVFSLVSLVIMVSNKHGQPGLKFDDYEEYRYSLAISVIAFVYLAAQLGRGIYDELLGHTLSLKAVLCYIDFVCDQ</sequence>
<feature type="domain" description="Casparian strip membrane protein" evidence="9">
    <location>
        <begin position="49"/>
        <end position="136"/>
    </location>
</feature>
<keyword evidence="6" id="KW-1133">Transmembrane helix</keyword>
<proteinExistence type="inferred from homology"/>
<comment type="subunit">
    <text evidence="3 8">Homodimer and heterodimers.</text>
</comment>
<keyword evidence="7" id="KW-0472">Membrane</keyword>